<sequence>MNTKTGEFYQLKDLFKSDSDYVSKLNKIVVKQMEENSKGGMVYFYDGKAPISKDQYFYISEDGLVIYFDSGAIAPYAAGFPEFKIPFKDINRIIHTEGSFWKAFH</sequence>
<proteinExistence type="predicted"/>
<evidence type="ECO:0000313" key="2">
    <source>
        <dbReference type="EMBL" id="QHQ63628.1"/>
    </source>
</evidence>
<dbReference type="Proteomes" id="UP000464314">
    <property type="component" value="Chromosome"/>
</dbReference>
<evidence type="ECO:0000259" key="1">
    <source>
        <dbReference type="Pfam" id="PF11738"/>
    </source>
</evidence>
<name>A0A6P1TVV4_9FIRM</name>
<dbReference type="KEGG" id="anr:Ana3638_04430"/>
<dbReference type="InterPro" id="IPR021729">
    <property type="entry name" value="DUF3298"/>
</dbReference>
<accession>A0A6P1TVV4</accession>
<organism evidence="2 3">
    <name type="scientific">Anaerocolumna sedimenticola</name>
    <dbReference type="NCBI Taxonomy" id="2696063"/>
    <lineage>
        <taxon>Bacteria</taxon>
        <taxon>Bacillati</taxon>
        <taxon>Bacillota</taxon>
        <taxon>Clostridia</taxon>
        <taxon>Lachnospirales</taxon>
        <taxon>Lachnospiraceae</taxon>
        <taxon>Anaerocolumna</taxon>
    </lineage>
</organism>
<feature type="domain" description="DUF3298" evidence="1">
    <location>
        <begin position="12"/>
        <end position="88"/>
    </location>
</feature>
<dbReference type="RefSeq" id="WP_161840437.1">
    <property type="nucleotide sequence ID" value="NZ_CP048000.1"/>
</dbReference>
<dbReference type="InterPro" id="IPR037126">
    <property type="entry name" value="PdaC/RsiV-like_sf"/>
</dbReference>
<gene>
    <name evidence="2" type="ORF">Ana3638_04430</name>
</gene>
<reference evidence="2 3" key="1">
    <citation type="submission" date="2020-01" db="EMBL/GenBank/DDBJ databases">
        <title>Genome analysis of Anaerocolumna sp. CBA3638.</title>
        <authorList>
            <person name="Kim J."/>
            <person name="Roh S.W."/>
        </authorList>
    </citation>
    <scope>NUCLEOTIDE SEQUENCE [LARGE SCALE GENOMIC DNA]</scope>
    <source>
        <strain evidence="2 3">CBA3638</strain>
    </source>
</reference>
<dbReference type="EMBL" id="CP048000">
    <property type="protein sequence ID" value="QHQ63628.1"/>
    <property type="molecule type" value="Genomic_DNA"/>
</dbReference>
<dbReference type="Pfam" id="PF11738">
    <property type="entry name" value="DUF3298"/>
    <property type="match status" value="1"/>
</dbReference>
<dbReference type="Gene3D" id="3.90.640.20">
    <property type="entry name" value="Heat-shock cognate protein, ATPase"/>
    <property type="match status" value="1"/>
</dbReference>
<protein>
    <submittedName>
        <fullName evidence="2">DUF3298 domain-containing protein</fullName>
    </submittedName>
</protein>
<evidence type="ECO:0000313" key="3">
    <source>
        <dbReference type="Proteomes" id="UP000464314"/>
    </source>
</evidence>
<dbReference type="AlphaFoldDB" id="A0A6P1TVV4"/>
<keyword evidence="3" id="KW-1185">Reference proteome</keyword>